<evidence type="ECO:0000313" key="1">
    <source>
        <dbReference type="EMBL" id="OLN97491.1"/>
    </source>
</evidence>
<evidence type="ECO:0000313" key="2">
    <source>
        <dbReference type="Proteomes" id="UP000186583"/>
    </source>
</evidence>
<dbReference type="OrthoDB" id="5366531at2759"/>
<reference evidence="1 2" key="1">
    <citation type="submission" date="2016-11" db="EMBL/GenBank/DDBJ databases">
        <title>Draft Genome Assembly of Colletotrichum chlorophyti a pathogen of herbaceous plants.</title>
        <authorList>
            <person name="Gan P."/>
            <person name="Narusaka M."/>
            <person name="Tsushima A."/>
            <person name="Narusaka Y."/>
            <person name="Takano Y."/>
            <person name="Shirasu K."/>
        </authorList>
    </citation>
    <scope>NUCLEOTIDE SEQUENCE [LARGE SCALE GENOMIC DNA]</scope>
    <source>
        <strain evidence="1 2">NTL11</strain>
    </source>
</reference>
<gene>
    <name evidence="1" type="ORF">CCHL11_01208</name>
</gene>
<sequence length="631" mass="71862">MEQRKALYDVISDEAESLWNIILEAVLDDEAQLQRALVYAEWLYRVHSAQWPNLYTKTVSRFLRIGQYRRAVQWHLRLAPNFDPGRDAFGSLLREFVQTSETAMHRTLQALYVTSLHRSFYNELIPLLYERGLSQICVEWRNVFIQHHDLPQPTAESQPYLKFLVRYYPSTTLELEEQMVVSLNSPTYWDVNDDSLWDAMKSTHSDENGSPGKPQNDALAARWFASSWIPLDFAIHAAHALGIRQIGPLSLQSIALREPTAKGVTARIEQLRRVNISIGYSAYSRVLKRFAEDEDNEMLSELLHTDIHPDVFDDAAMLASIRDKAVSTEAWKTHRLLLAIQPAIAEESVDVTSNHLLQQLLKQNHVERALALVDDMRTMDIDLSPISVHYICSEILDPLPWNPETTSANQNHLQMAITFLTRLGLLRKPVYSRYWQKIFFALGKFGRIGELEELCIGVLESYQKSCSAEGGLMPVHHLDAPSSNAEFLAATVVLIPADLPMTHDHHPMRRIFDNPALHAAFVRWGFKAALSANPDRWTHVPTDTAATSEFSVARGVRFLTVLQGRGLPFRKAAVQNEVIKCLARSYLTSKVSKVRLPTLEVARELFNTAAGFELLPPIGRLRDLMARTRRR</sequence>
<comment type="caution">
    <text evidence="1">The sequence shown here is derived from an EMBL/GenBank/DDBJ whole genome shotgun (WGS) entry which is preliminary data.</text>
</comment>
<dbReference type="AlphaFoldDB" id="A0A1Q8S801"/>
<keyword evidence="2" id="KW-1185">Reference proteome</keyword>
<accession>A0A1Q8S801</accession>
<dbReference type="EMBL" id="MPGH01000008">
    <property type="protein sequence ID" value="OLN97491.1"/>
    <property type="molecule type" value="Genomic_DNA"/>
</dbReference>
<organism evidence="1 2">
    <name type="scientific">Colletotrichum chlorophyti</name>
    <dbReference type="NCBI Taxonomy" id="708187"/>
    <lineage>
        <taxon>Eukaryota</taxon>
        <taxon>Fungi</taxon>
        <taxon>Dikarya</taxon>
        <taxon>Ascomycota</taxon>
        <taxon>Pezizomycotina</taxon>
        <taxon>Sordariomycetes</taxon>
        <taxon>Hypocreomycetidae</taxon>
        <taxon>Glomerellales</taxon>
        <taxon>Glomerellaceae</taxon>
        <taxon>Colletotrichum</taxon>
    </lineage>
</organism>
<protein>
    <recommendedName>
        <fullName evidence="3">Pentatricopeptide repeat domain-containing protein</fullName>
    </recommendedName>
</protein>
<proteinExistence type="predicted"/>
<name>A0A1Q8S801_9PEZI</name>
<dbReference type="STRING" id="708187.A0A1Q8S801"/>
<evidence type="ECO:0008006" key="3">
    <source>
        <dbReference type="Google" id="ProtNLM"/>
    </source>
</evidence>
<dbReference type="Proteomes" id="UP000186583">
    <property type="component" value="Unassembled WGS sequence"/>
</dbReference>